<dbReference type="InterPro" id="IPR001841">
    <property type="entry name" value="Znf_RING"/>
</dbReference>
<dbReference type="PANTHER" id="PTHR46151">
    <property type="entry name" value="NEP1-INTERACTING PROTEIN-LIKE 2"/>
    <property type="match status" value="1"/>
</dbReference>
<dbReference type="PANTHER" id="PTHR46151:SF18">
    <property type="entry name" value="NEP1-INTERACTING PROTEIN-LIKE 2"/>
    <property type="match status" value="1"/>
</dbReference>
<reference evidence="9 10" key="1">
    <citation type="journal article" date="2018" name="Nat. Genet.">
        <title>The Rosa genome provides new insights in the design of modern roses.</title>
        <authorList>
            <person name="Bendahmane M."/>
        </authorList>
    </citation>
    <scope>NUCLEOTIDE SEQUENCE [LARGE SCALE GENOMIC DNA]</scope>
    <source>
        <strain evidence="10">cv. Old Blush</strain>
    </source>
</reference>
<dbReference type="CDD" id="cd23119">
    <property type="entry name" value="RING-H2_NIPL1-like"/>
    <property type="match status" value="1"/>
</dbReference>
<dbReference type="AlphaFoldDB" id="A0A2P6P2S1"/>
<evidence type="ECO:0000256" key="4">
    <source>
        <dbReference type="ARBA" id="ARBA00022833"/>
    </source>
</evidence>
<keyword evidence="7" id="KW-0812">Transmembrane</keyword>
<sequence>MESGEIQRVGILQRLPLLVINFVAGTLVLLFALAGFFAGGIFGALAGKASDSGIIRGAGLGAVAGAVLSVEILEASRELLRLGRPGSRRSSLMAEITEELICWRFEEENLPPPEVLSASHWQVNFTNLNLDEIRDGVVETRGLSRDLFKKLPYHEILGDTKAARVSCCTICLQDLEVGETVRTLPLCQHTFHLVCVDKWLVRHGSCPLCRQDV</sequence>
<comment type="subcellular location">
    <subcellularLocation>
        <location evidence="1">Membrane</location>
    </subcellularLocation>
</comment>
<keyword evidence="5 7" id="KW-0472">Membrane</keyword>
<dbReference type="SMART" id="SM00184">
    <property type="entry name" value="RING"/>
    <property type="match status" value="1"/>
</dbReference>
<evidence type="ECO:0000256" key="3">
    <source>
        <dbReference type="ARBA" id="ARBA00022771"/>
    </source>
</evidence>
<comment type="caution">
    <text evidence="9">The sequence shown here is derived from an EMBL/GenBank/DDBJ whole genome shotgun (WGS) entry which is preliminary data.</text>
</comment>
<feature type="transmembrane region" description="Helical" evidence="7">
    <location>
        <begin position="54"/>
        <end position="73"/>
    </location>
</feature>
<keyword evidence="3 6" id="KW-0863">Zinc-finger</keyword>
<evidence type="ECO:0000259" key="8">
    <source>
        <dbReference type="PROSITE" id="PS50089"/>
    </source>
</evidence>
<dbReference type="SUPFAM" id="SSF57850">
    <property type="entry name" value="RING/U-box"/>
    <property type="match status" value="1"/>
</dbReference>
<evidence type="ECO:0000256" key="5">
    <source>
        <dbReference type="ARBA" id="ARBA00023136"/>
    </source>
</evidence>
<organism evidence="9 10">
    <name type="scientific">Rosa chinensis</name>
    <name type="common">China rose</name>
    <dbReference type="NCBI Taxonomy" id="74649"/>
    <lineage>
        <taxon>Eukaryota</taxon>
        <taxon>Viridiplantae</taxon>
        <taxon>Streptophyta</taxon>
        <taxon>Embryophyta</taxon>
        <taxon>Tracheophyta</taxon>
        <taxon>Spermatophyta</taxon>
        <taxon>Magnoliopsida</taxon>
        <taxon>eudicotyledons</taxon>
        <taxon>Gunneridae</taxon>
        <taxon>Pentapetalae</taxon>
        <taxon>rosids</taxon>
        <taxon>fabids</taxon>
        <taxon>Rosales</taxon>
        <taxon>Rosaceae</taxon>
        <taxon>Rosoideae</taxon>
        <taxon>Rosoideae incertae sedis</taxon>
        <taxon>Rosa</taxon>
    </lineage>
</organism>
<dbReference type="EMBL" id="PDCK01000045">
    <property type="protein sequence ID" value="PRQ16222.1"/>
    <property type="molecule type" value="Genomic_DNA"/>
</dbReference>
<keyword evidence="2" id="KW-0479">Metal-binding</keyword>
<dbReference type="InterPro" id="IPR013083">
    <property type="entry name" value="Znf_RING/FYVE/PHD"/>
</dbReference>
<feature type="domain" description="RING-type" evidence="8">
    <location>
        <begin position="168"/>
        <end position="210"/>
    </location>
</feature>
<evidence type="ECO:0000256" key="1">
    <source>
        <dbReference type="ARBA" id="ARBA00004370"/>
    </source>
</evidence>
<keyword evidence="7" id="KW-1133">Transmembrane helix</keyword>
<keyword evidence="4" id="KW-0862">Zinc</keyword>
<dbReference type="Gene3D" id="3.30.40.10">
    <property type="entry name" value="Zinc/RING finger domain, C3HC4 (zinc finger)"/>
    <property type="match status" value="1"/>
</dbReference>
<evidence type="ECO:0000313" key="9">
    <source>
        <dbReference type="EMBL" id="PRQ16222.1"/>
    </source>
</evidence>
<evidence type="ECO:0000256" key="7">
    <source>
        <dbReference type="SAM" id="Phobius"/>
    </source>
</evidence>
<accession>A0A2P6P2S1</accession>
<dbReference type="PROSITE" id="PS50089">
    <property type="entry name" value="ZF_RING_2"/>
    <property type="match status" value="1"/>
</dbReference>
<evidence type="ECO:0000313" key="10">
    <source>
        <dbReference type="Proteomes" id="UP000238479"/>
    </source>
</evidence>
<dbReference type="GO" id="GO:0016020">
    <property type="term" value="C:membrane"/>
    <property type="evidence" value="ECO:0007669"/>
    <property type="project" value="UniProtKB-SubCell"/>
</dbReference>
<gene>
    <name evidence="9" type="ORF">RchiOBHm_Chr7g0181871</name>
</gene>
<name>A0A2P6P2S1_ROSCH</name>
<proteinExistence type="predicted"/>
<feature type="transmembrane region" description="Helical" evidence="7">
    <location>
        <begin position="17"/>
        <end position="42"/>
    </location>
</feature>
<dbReference type="Gramene" id="PRQ16222">
    <property type="protein sequence ID" value="PRQ16222"/>
    <property type="gene ID" value="RchiOBHm_Chr7g0181871"/>
</dbReference>
<evidence type="ECO:0000256" key="6">
    <source>
        <dbReference type="PROSITE-ProRule" id="PRU00175"/>
    </source>
</evidence>
<dbReference type="Proteomes" id="UP000238479">
    <property type="component" value="Chromosome 7"/>
</dbReference>
<dbReference type="Pfam" id="PF13639">
    <property type="entry name" value="zf-RING_2"/>
    <property type="match status" value="1"/>
</dbReference>
<protein>
    <submittedName>
        <fullName evidence="9">Putative transcription factor C2H2 family</fullName>
    </submittedName>
</protein>
<evidence type="ECO:0000256" key="2">
    <source>
        <dbReference type="ARBA" id="ARBA00022723"/>
    </source>
</evidence>
<dbReference type="GO" id="GO:0008270">
    <property type="term" value="F:zinc ion binding"/>
    <property type="evidence" value="ECO:0007669"/>
    <property type="project" value="UniProtKB-KW"/>
</dbReference>
<dbReference type="OMA" id="HMISKDM"/>
<keyword evidence="10" id="KW-1185">Reference proteome</keyword>